<accession>A0A6M5YSH8</accession>
<proteinExistence type="predicted"/>
<evidence type="ECO:0000256" key="1">
    <source>
        <dbReference type="SAM" id="MobiDB-lite"/>
    </source>
</evidence>
<gene>
    <name evidence="2" type="ORF">FTUN_3927</name>
</gene>
<dbReference type="AlphaFoldDB" id="A0A6M5YSH8"/>
<dbReference type="KEGG" id="ftj:FTUN_3927"/>
<dbReference type="Proteomes" id="UP000503447">
    <property type="component" value="Chromosome"/>
</dbReference>
<keyword evidence="3" id="KW-1185">Reference proteome</keyword>
<evidence type="ECO:0000313" key="2">
    <source>
        <dbReference type="EMBL" id="QJW96370.1"/>
    </source>
</evidence>
<name>A0A6M5YSH8_9BACT</name>
<evidence type="ECO:0000313" key="3">
    <source>
        <dbReference type="Proteomes" id="UP000503447"/>
    </source>
</evidence>
<organism evidence="2 3">
    <name type="scientific">Frigoriglobus tundricola</name>
    <dbReference type="NCBI Taxonomy" id="2774151"/>
    <lineage>
        <taxon>Bacteria</taxon>
        <taxon>Pseudomonadati</taxon>
        <taxon>Planctomycetota</taxon>
        <taxon>Planctomycetia</taxon>
        <taxon>Gemmatales</taxon>
        <taxon>Gemmataceae</taxon>
        <taxon>Frigoriglobus</taxon>
    </lineage>
</organism>
<dbReference type="EMBL" id="CP053452">
    <property type="protein sequence ID" value="QJW96370.1"/>
    <property type="molecule type" value="Genomic_DNA"/>
</dbReference>
<protein>
    <submittedName>
        <fullName evidence="2">Uncharacterized protein</fullName>
    </submittedName>
</protein>
<reference evidence="3" key="1">
    <citation type="submission" date="2020-05" db="EMBL/GenBank/DDBJ databases">
        <title>Frigoriglobus tundricola gen. nov., sp. nov., a psychrotolerant cellulolytic planctomycete of the family Gemmataceae with two divergent copies of 16S rRNA gene.</title>
        <authorList>
            <person name="Kulichevskaya I.S."/>
            <person name="Ivanova A.A."/>
            <person name="Naumoff D.G."/>
            <person name="Beletsky A.V."/>
            <person name="Rijpstra W.I.C."/>
            <person name="Sinninghe Damste J.S."/>
            <person name="Mardanov A.V."/>
            <person name="Ravin N.V."/>
            <person name="Dedysh S.N."/>
        </authorList>
    </citation>
    <scope>NUCLEOTIDE SEQUENCE [LARGE SCALE GENOMIC DNA]</scope>
    <source>
        <strain evidence="3">PL17</strain>
    </source>
</reference>
<sequence>MHRVPHSKPDSGLQVATRGGAFGYTGPNCFGRNQPGPAPMTEDYITKAHRSHQDTQRRQPRGN</sequence>
<feature type="region of interest" description="Disordered" evidence="1">
    <location>
        <begin position="1"/>
        <end position="63"/>
    </location>
</feature>